<gene>
    <name evidence="7" type="ORF">Q5761_03885</name>
</gene>
<evidence type="ECO:0000256" key="3">
    <source>
        <dbReference type="ARBA" id="ARBA00023172"/>
    </source>
</evidence>
<keyword evidence="8" id="KW-1185">Reference proteome</keyword>
<dbReference type="Gene3D" id="3.90.1750.20">
    <property type="entry name" value="Putative Large Serine Recombinase, Chain B, Domain 2"/>
    <property type="match status" value="1"/>
</dbReference>
<evidence type="ECO:0000256" key="1">
    <source>
        <dbReference type="ARBA" id="ARBA00022908"/>
    </source>
</evidence>
<keyword evidence="1" id="KW-0229">DNA integration</keyword>
<organism evidence="7 8">
    <name type="scientific">Thermaerobacter composti</name>
    <dbReference type="NCBI Taxonomy" id="554949"/>
    <lineage>
        <taxon>Bacteria</taxon>
        <taxon>Bacillati</taxon>
        <taxon>Bacillota</taxon>
        <taxon>Clostridia</taxon>
        <taxon>Eubacteriales</taxon>
        <taxon>Clostridiales Family XVII. Incertae Sedis</taxon>
        <taxon>Thermaerobacter</taxon>
    </lineage>
</organism>
<dbReference type="CDD" id="cd00338">
    <property type="entry name" value="Ser_Recombinase"/>
    <property type="match status" value="1"/>
</dbReference>
<evidence type="ECO:0000256" key="2">
    <source>
        <dbReference type="ARBA" id="ARBA00023125"/>
    </source>
</evidence>
<dbReference type="InterPro" id="IPR036162">
    <property type="entry name" value="Resolvase-like_N_sf"/>
</dbReference>
<keyword evidence="2" id="KW-0238">DNA-binding</keyword>
<dbReference type="Pfam" id="PF00239">
    <property type="entry name" value="Resolvase"/>
    <property type="match status" value="1"/>
</dbReference>
<name>A0ABZ0QRZ8_9FIRM</name>
<reference evidence="7 8" key="1">
    <citation type="submission" date="2023-08" db="EMBL/GenBank/DDBJ databases">
        <title>Genome sequence of Thermaerobacter compostii strain Ins1, a spore-forming filamentous bacterium isolated from a deep geothermal reservoir.</title>
        <authorList>
            <person name="Bregnard D."/>
            <person name="Gonzalez D."/>
            <person name="Junier P."/>
        </authorList>
    </citation>
    <scope>NUCLEOTIDE SEQUENCE [LARGE SCALE GENOMIC DNA]</scope>
    <source>
        <strain evidence="7 8">Ins1</strain>
    </source>
</reference>
<evidence type="ECO:0000259" key="5">
    <source>
        <dbReference type="PROSITE" id="PS51736"/>
    </source>
</evidence>
<dbReference type="SUPFAM" id="SSF53041">
    <property type="entry name" value="Resolvase-like"/>
    <property type="match status" value="1"/>
</dbReference>
<dbReference type="InterPro" id="IPR006119">
    <property type="entry name" value="Resolv_N"/>
</dbReference>
<evidence type="ECO:0000313" key="8">
    <source>
        <dbReference type="Proteomes" id="UP001304683"/>
    </source>
</evidence>
<proteinExistence type="predicted"/>
<feature type="active site" description="O-(5'-phospho-DNA)-serine intermediate" evidence="4">
    <location>
        <position position="13"/>
    </location>
</feature>
<dbReference type="EMBL" id="CP132508">
    <property type="protein sequence ID" value="WPD19808.1"/>
    <property type="molecule type" value="Genomic_DNA"/>
</dbReference>
<keyword evidence="3" id="KW-0233">DNA recombination</keyword>
<dbReference type="Gene3D" id="3.40.50.1390">
    <property type="entry name" value="Resolvase, N-terminal catalytic domain"/>
    <property type="match status" value="1"/>
</dbReference>
<dbReference type="PANTHER" id="PTHR30461:SF2">
    <property type="entry name" value="SERINE RECOMBINASE PINE-RELATED"/>
    <property type="match status" value="1"/>
</dbReference>
<dbReference type="PANTHER" id="PTHR30461">
    <property type="entry name" value="DNA-INVERTASE FROM LAMBDOID PROPHAGE"/>
    <property type="match status" value="1"/>
</dbReference>
<dbReference type="Pfam" id="PF07508">
    <property type="entry name" value="Recombinase"/>
    <property type="match status" value="1"/>
</dbReference>
<dbReference type="InterPro" id="IPR038109">
    <property type="entry name" value="DNA_bind_recomb_sf"/>
</dbReference>
<feature type="domain" description="Recombinase" evidence="6">
    <location>
        <begin position="164"/>
        <end position="232"/>
    </location>
</feature>
<dbReference type="RefSeq" id="WP_318751284.1">
    <property type="nucleotide sequence ID" value="NZ_CP132508.1"/>
</dbReference>
<protein>
    <submittedName>
        <fullName evidence="7">Recombinase family protein</fullName>
    </submittedName>
</protein>
<accession>A0ABZ0QRZ8</accession>
<evidence type="ECO:0000256" key="4">
    <source>
        <dbReference type="PROSITE-ProRule" id="PRU10137"/>
    </source>
</evidence>
<dbReference type="SMART" id="SM00857">
    <property type="entry name" value="Resolvase"/>
    <property type="match status" value="1"/>
</dbReference>
<evidence type="ECO:0000259" key="6">
    <source>
        <dbReference type="PROSITE" id="PS51737"/>
    </source>
</evidence>
<dbReference type="PROSITE" id="PS51736">
    <property type="entry name" value="RECOMBINASES_3"/>
    <property type="match status" value="1"/>
</dbReference>
<dbReference type="InterPro" id="IPR006118">
    <property type="entry name" value="Recombinase_CS"/>
</dbReference>
<sequence length="232" mass="26134">MKPARAVAYVRVSTAEQTSEGVSLDGQEERLRAYFTLQGLELVEQIREAGVSASKPLAERPGGKRLLELVGGRWVQHLVALKRDRLFRDAEDALRQTKAWDRAGVALHRVDVGGQAVNTATAMGRFFLSMTAAFAELKRSLIAERTQATLSRKKADRKAYAPTPYGFDRDGEVLVENPAEQRVLMMVRTWCAQGWSLPRIAEELNRRRIPAKKGRRWHASTVRYTPKNDLYG</sequence>
<dbReference type="Proteomes" id="UP001304683">
    <property type="component" value="Chromosome"/>
</dbReference>
<dbReference type="InterPro" id="IPR011109">
    <property type="entry name" value="DNA_bind_recombinase_dom"/>
</dbReference>
<dbReference type="InterPro" id="IPR050639">
    <property type="entry name" value="SSR_resolvase"/>
</dbReference>
<evidence type="ECO:0000313" key="7">
    <source>
        <dbReference type="EMBL" id="WPD19808.1"/>
    </source>
</evidence>
<dbReference type="PROSITE" id="PS00397">
    <property type="entry name" value="RECOMBINASES_1"/>
    <property type="match status" value="1"/>
</dbReference>
<feature type="domain" description="Resolvase/invertase-type recombinase catalytic" evidence="5">
    <location>
        <begin position="5"/>
        <end position="157"/>
    </location>
</feature>
<dbReference type="PROSITE" id="PS51737">
    <property type="entry name" value="RECOMBINASE_DNA_BIND"/>
    <property type="match status" value="1"/>
</dbReference>